<keyword evidence="1 2" id="KW-0732">Signal</keyword>
<evidence type="ECO:0000259" key="3">
    <source>
        <dbReference type="Pfam" id="PF13505"/>
    </source>
</evidence>
<protein>
    <recommendedName>
        <fullName evidence="3">Outer membrane protein beta-barrel domain-containing protein</fullName>
    </recommendedName>
</protein>
<evidence type="ECO:0000313" key="4">
    <source>
        <dbReference type="EMBL" id="AUN30555.1"/>
    </source>
</evidence>
<keyword evidence="5" id="KW-1185">Reference proteome</keyword>
<dbReference type="EMBL" id="CP025611">
    <property type="protein sequence ID" value="AUN30555.1"/>
    <property type="molecule type" value="Genomic_DNA"/>
</dbReference>
<feature type="chain" id="PRO_5014765832" description="Outer membrane protein beta-barrel domain-containing protein" evidence="2">
    <location>
        <begin position="39"/>
        <end position="212"/>
    </location>
</feature>
<evidence type="ECO:0000313" key="5">
    <source>
        <dbReference type="Proteomes" id="UP000234752"/>
    </source>
</evidence>
<dbReference type="Gene3D" id="2.40.160.20">
    <property type="match status" value="1"/>
</dbReference>
<dbReference type="Pfam" id="PF13505">
    <property type="entry name" value="OMP_b-brl"/>
    <property type="match status" value="1"/>
</dbReference>
<dbReference type="SUPFAM" id="SSF56925">
    <property type="entry name" value="OMPA-like"/>
    <property type="match status" value="1"/>
</dbReference>
<organism evidence="4 5">
    <name type="scientific">Niveispirillum cyanobacteriorum</name>
    <dbReference type="NCBI Taxonomy" id="1612173"/>
    <lineage>
        <taxon>Bacteria</taxon>
        <taxon>Pseudomonadati</taxon>
        <taxon>Pseudomonadota</taxon>
        <taxon>Alphaproteobacteria</taxon>
        <taxon>Rhodospirillales</taxon>
        <taxon>Azospirillaceae</taxon>
        <taxon>Niveispirillum</taxon>
    </lineage>
</organism>
<feature type="domain" description="Outer membrane protein beta-barrel" evidence="3">
    <location>
        <begin position="24"/>
        <end position="210"/>
    </location>
</feature>
<dbReference type="KEGG" id="ncb:C0V82_10135"/>
<feature type="signal peptide" evidence="2">
    <location>
        <begin position="1"/>
        <end position="38"/>
    </location>
</feature>
<evidence type="ECO:0000256" key="1">
    <source>
        <dbReference type="ARBA" id="ARBA00022729"/>
    </source>
</evidence>
<accession>A0A2K9NEE8</accession>
<dbReference type="AlphaFoldDB" id="A0A2K9NEE8"/>
<reference evidence="4 5" key="1">
    <citation type="submission" date="2017-12" db="EMBL/GenBank/DDBJ databases">
        <title>Genomes of bacteria within cyanobacterial aggregates.</title>
        <authorList>
            <person name="Cai H."/>
        </authorList>
    </citation>
    <scope>NUCLEOTIDE SEQUENCE [LARGE SCALE GENOMIC DNA]</scope>
    <source>
        <strain evidence="4 5">TH16</strain>
    </source>
</reference>
<dbReference type="InterPro" id="IPR027385">
    <property type="entry name" value="Beta-barrel_OMP"/>
</dbReference>
<sequence length="212" mass="22231">MSAARGETSEITGISIVKTKLLMAVAAMLLAATGAARAEDGPYVAASVGAFVGNDYTHAKTWKTAKGNADKKYASTIAAGYRLDDFRFELEGGFGRLADISGTKSATVTQPNGDLSMWTALAGAYYDIPVTKKYQPYVGLGGGVADLKNDSSLLVVKEGTHGALFAEAGLNMVVWDGLTVAPGYRYLWVDAKGGGSDYVTSHIVKLTARASF</sequence>
<gene>
    <name evidence="4" type="ORF">C0V82_10135</name>
</gene>
<dbReference type="Proteomes" id="UP000234752">
    <property type="component" value="Chromosome eg_1"/>
</dbReference>
<dbReference type="InterPro" id="IPR011250">
    <property type="entry name" value="OMP/PagP_B-barrel"/>
</dbReference>
<evidence type="ECO:0000256" key="2">
    <source>
        <dbReference type="SAM" id="SignalP"/>
    </source>
</evidence>
<proteinExistence type="predicted"/>
<name>A0A2K9NEE8_9PROT</name>